<name>A0A195F7N0_9HYME</name>
<dbReference type="AlphaFoldDB" id="A0A195F7N0"/>
<feature type="non-terminal residue" evidence="1">
    <location>
        <position position="1"/>
    </location>
</feature>
<gene>
    <name evidence="1" type="ORF">ALC56_08414</name>
</gene>
<dbReference type="EMBL" id="KQ981727">
    <property type="protein sequence ID" value="KYN36625.1"/>
    <property type="molecule type" value="Genomic_DNA"/>
</dbReference>
<sequence>DNKAPFSVWIQPDSHRNSNNSGIINSLSPFKKYPSITFISSKSKSRVEVGFRNASEANLLLKDSALKNIGLKAYILSFKLMRKKLIKDVNEDILEKEIMEFIESEYEVLSIRRLNRK</sequence>
<proteinExistence type="predicted"/>
<evidence type="ECO:0000313" key="1">
    <source>
        <dbReference type="EMBL" id="KYN36625.1"/>
    </source>
</evidence>
<evidence type="ECO:0000313" key="2">
    <source>
        <dbReference type="Proteomes" id="UP000078541"/>
    </source>
</evidence>
<dbReference type="Proteomes" id="UP000078541">
    <property type="component" value="Unassembled WGS sequence"/>
</dbReference>
<accession>A0A195F7N0</accession>
<keyword evidence="2" id="KW-1185">Reference proteome</keyword>
<protein>
    <submittedName>
        <fullName evidence="1">Uncharacterized protein</fullName>
    </submittedName>
</protein>
<organism evidence="1 2">
    <name type="scientific">Trachymyrmex septentrionalis</name>
    <dbReference type="NCBI Taxonomy" id="34720"/>
    <lineage>
        <taxon>Eukaryota</taxon>
        <taxon>Metazoa</taxon>
        <taxon>Ecdysozoa</taxon>
        <taxon>Arthropoda</taxon>
        <taxon>Hexapoda</taxon>
        <taxon>Insecta</taxon>
        <taxon>Pterygota</taxon>
        <taxon>Neoptera</taxon>
        <taxon>Endopterygota</taxon>
        <taxon>Hymenoptera</taxon>
        <taxon>Apocrita</taxon>
        <taxon>Aculeata</taxon>
        <taxon>Formicoidea</taxon>
        <taxon>Formicidae</taxon>
        <taxon>Myrmicinae</taxon>
        <taxon>Trachymyrmex</taxon>
    </lineage>
</organism>
<reference evidence="1 2" key="1">
    <citation type="submission" date="2016-03" db="EMBL/GenBank/DDBJ databases">
        <title>Trachymyrmex septentrionalis WGS genome.</title>
        <authorList>
            <person name="Nygaard S."/>
            <person name="Hu H."/>
            <person name="Boomsma J."/>
            <person name="Zhang G."/>
        </authorList>
    </citation>
    <scope>NUCLEOTIDE SEQUENCE [LARGE SCALE GENOMIC DNA]</scope>
    <source>
        <strain evidence="1">Tsep2-gDNA-1</strain>
        <tissue evidence="1">Whole body</tissue>
    </source>
</reference>